<dbReference type="PANTHER" id="PTHR24394">
    <property type="entry name" value="ZINC FINGER PROTEIN"/>
    <property type="match status" value="1"/>
</dbReference>
<reference evidence="14" key="2">
    <citation type="submission" date="2025-08" db="UniProtKB">
        <authorList>
            <consortium name="Ensembl"/>
        </authorList>
    </citation>
    <scope>IDENTIFICATION</scope>
</reference>
<organism evidence="14 15">
    <name type="scientific">Gopherus agassizii</name>
    <name type="common">Agassiz's desert tortoise</name>
    <dbReference type="NCBI Taxonomy" id="38772"/>
    <lineage>
        <taxon>Eukaryota</taxon>
        <taxon>Metazoa</taxon>
        <taxon>Chordata</taxon>
        <taxon>Craniata</taxon>
        <taxon>Vertebrata</taxon>
        <taxon>Euteleostomi</taxon>
        <taxon>Archelosauria</taxon>
        <taxon>Testudinata</taxon>
        <taxon>Testudines</taxon>
        <taxon>Cryptodira</taxon>
        <taxon>Durocryptodira</taxon>
        <taxon>Testudinoidea</taxon>
        <taxon>Testudinidae</taxon>
        <taxon>Gopherus</taxon>
    </lineage>
</organism>
<feature type="chain" id="PRO_5018987615" description="C2H2-type domain-containing protein" evidence="12">
    <location>
        <begin position="18"/>
        <end position="247"/>
    </location>
</feature>
<evidence type="ECO:0000313" key="14">
    <source>
        <dbReference type="Ensembl" id="ENSGAGP00000022646.1"/>
    </source>
</evidence>
<evidence type="ECO:0000256" key="4">
    <source>
        <dbReference type="ARBA" id="ARBA00022737"/>
    </source>
</evidence>
<feature type="signal peptide" evidence="12">
    <location>
        <begin position="1"/>
        <end position="17"/>
    </location>
</feature>
<keyword evidence="4" id="KW-0677">Repeat</keyword>
<evidence type="ECO:0000256" key="12">
    <source>
        <dbReference type="SAM" id="SignalP"/>
    </source>
</evidence>
<accession>A0A452I4Z5</accession>
<dbReference type="AlphaFoldDB" id="A0A452I4Z5"/>
<keyword evidence="3" id="KW-0479">Metal-binding</keyword>
<keyword evidence="5 10" id="KW-0863">Zinc-finger</keyword>
<name>A0A452I4Z5_9SAUR</name>
<evidence type="ECO:0000256" key="6">
    <source>
        <dbReference type="ARBA" id="ARBA00022833"/>
    </source>
</evidence>
<keyword evidence="7" id="KW-0805">Transcription regulation</keyword>
<dbReference type="SUPFAM" id="SSF57667">
    <property type="entry name" value="beta-beta-alpha zinc fingers"/>
    <property type="match status" value="2"/>
</dbReference>
<evidence type="ECO:0000256" key="2">
    <source>
        <dbReference type="ARBA" id="ARBA00006991"/>
    </source>
</evidence>
<protein>
    <recommendedName>
        <fullName evidence="13">C2H2-type domain-containing protein</fullName>
    </recommendedName>
</protein>
<feature type="region of interest" description="Disordered" evidence="11">
    <location>
        <begin position="221"/>
        <end position="240"/>
    </location>
</feature>
<evidence type="ECO:0000256" key="10">
    <source>
        <dbReference type="PROSITE-ProRule" id="PRU00042"/>
    </source>
</evidence>
<dbReference type="PROSITE" id="PS50157">
    <property type="entry name" value="ZINC_FINGER_C2H2_2"/>
    <property type="match status" value="3"/>
</dbReference>
<dbReference type="GO" id="GO:0005634">
    <property type="term" value="C:nucleus"/>
    <property type="evidence" value="ECO:0007669"/>
    <property type="project" value="UniProtKB-SubCell"/>
</dbReference>
<dbReference type="FunFam" id="3.30.160.60:FF:002343">
    <property type="entry name" value="Zinc finger protein 33A"/>
    <property type="match status" value="1"/>
</dbReference>
<evidence type="ECO:0000259" key="13">
    <source>
        <dbReference type="PROSITE" id="PS50157"/>
    </source>
</evidence>
<evidence type="ECO:0000256" key="11">
    <source>
        <dbReference type="SAM" id="MobiDB-lite"/>
    </source>
</evidence>
<reference evidence="14" key="3">
    <citation type="submission" date="2025-09" db="UniProtKB">
        <authorList>
            <consortium name="Ensembl"/>
        </authorList>
    </citation>
    <scope>IDENTIFICATION</scope>
</reference>
<feature type="domain" description="C2H2-type" evidence="13">
    <location>
        <begin position="152"/>
        <end position="179"/>
    </location>
</feature>
<evidence type="ECO:0000256" key="3">
    <source>
        <dbReference type="ARBA" id="ARBA00022723"/>
    </source>
</evidence>
<keyword evidence="12" id="KW-0732">Signal</keyword>
<comment type="subcellular location">
    <subcellularLocation>
        <location evidence="1">Nucleus</location>
    </subcellularLocation>
</comment>
<dbReference type="FunFam" id="3.30.160.60:FF:000785">
    <property type="entry name" value="zinc finger protein 648"/>
    <property type="match status" value="1"/>
</dbReference>
<evidence type="ECO:0000256" key="5">
    <source>
        <dbReference type="ARBA" id="ARBA00022771"/>
    </source>
</evidence>
<keyword evidence="8" id="KW-0804">Transcription</keyword>
<dbReference type="Proteomes" id="UP000291020">
    <property type="component" value="Unassembled WGS sequence"/>
</dbReference>
<dbReference type="PROSITE" id="PS00028">
    <property type="entry name" value="ZINC_FINGER_C2H2_1"/>
    <property type="match status" value="2"/>
</dbReference>
<dbReference type="InterPro" id="IPR013087">
    <property type="entry name" value="Znf_C2H2_type"/>
</dbReference>
<dbReference type="FunFam" id="3.30.160.60:FF:001677">
    <property type="entry name" value="Zinc finger protein 2"/>
    <property type="match status" value="1"/>
</dbReference>
<feature type="compositionally biased region" description="Polar residues" evidence="11">
    <location>
        <begin position="221"/>
        <end position="232"/>
    </location>
</feature>
<evidence type="ECO:0000256" key="8">
    <source>
        <dbReference type="ARBA" id="ARBA00023163"/>
    </source>
</evidence>
<keyword evidence="6" id="KW-0862">Zinc</keyword>
<dbReference type="GO" id="GO:0003677">
    <property type="term" value="F:DNA binding"/>
    <property type="evidence" value="ECO:0007669"/>
    <property type="project" value="UniProtKB-KW"/>
</dbReference>
<proteinExistence type="inferred from homology"/>
<comment type="similarity">
    <text evidence="2">Belongs to the krueppel C2H2-type zinc-finger protein family.</text>
</comment>
<evidence type="ECO:0000256" key="9">
    <source>
        <dbReference type="ARBA" id="ARBA00023242"/>
    </source>
</evidence>
<dbReference type="InterPro" id="IPR036236">
    <property type="entry name" value="Znf_C2H2_sf"/>
</dbReference>
<evidence type="ECO:0000313" key="15">
    <source>
        <dbReference type="Proteomes" id="UP000291020"/>
    </source>
</evidence>
<dbReference type="SMART" id="SM00355">
    <property type="entry name" value="ZnF_C2H2"/>
    <property type="match status" value="3"/>
</dbReference>
<keyword evidence="15" id="KW-1185">Reference proteome</keyword>
<evidence type="ECO:0000256" key="1">
    <source>
        <dbReference type="ARBA" id="ARBA00004123"/>
    </source>
</evidence>
<feature type="domain" description="C2H2-type" evidence="13">
    <location>
        <begin position="180"/>
        <end position="207"/>
    </location>
</feature>
<dbReference type="Gene3D" id="3.30.160.60">
    <property type="entry name" value="Classic Zinc Finger"/>
    <property type="match status" value="3"/>
</dbReference>
<feature type="domain" description="C2H2-type" evidence="13">
    <location>
        <begin position="208"/>
        <end position="227"/>
    </location>
</feature>
<reference evidence="15" key="1">
    <citation type="journal article" date="2017" name="PLoS ONE">
        <title>The Agassiz's desert tortoise genome provides a resource for the conservation of a threatened species.</title>
        <authorList>
            <person name="Tollis M."/>
            <person name="DeNardo D.F."/>
            <person name="Cornelius J.A."/>
            <person name="Dolby G.A."/>
            <person name="Edwards T."/>
            <person name="Henen B.T."/>
            <person name="Karl A.E."/>
            <person name="Murphy R.W."/>
            <person name="Kusumi K."/>
        </authorList>
    </citation>
    <scope>NUCLEOTIDE SEQUENCE [LARGE SCALE GENOMIC DNA]</scope>
</reference>
<dbReference type="Ensembl" id="ENSGAGT00000025800.1">
    <property type="protein sequence ID" value="ENSGAGP00000022646.1"/>
    <property type="gene ID" value="ENSGAGG00000016606.1"/>
</dbReference>
<sequence length="247" mass="27406">MSLTLTICCVRTCGVQGGGWGQPAWAPAPSAPALRPEHGIRMRQLFSPWCWEGTWVQASETHTSYTDDLAHLPHHHDWVAANLRGAVTLQARSQCPEQWCSVQPCQIRALTPALPLLSPAGLGILGGTSTWSGCGRSFRQSSVLKIHPQRPYHCADCDKGFAESSSLKRHQRTHTGERPYHCADCGKCFAQSSILRRHRRTHTGERPYHCADCGKGFAQSSSLRRHQPQMSPLPSRKTKCNVTLEHL</sequence>
<dbReference type="PANTHER" id="PTHR24394:SF48">
    <property type="entry name" value="ZINC FINGER PROTEIN 771"/>
    <property type="match status" value="1"/>
</dbReference>
<keyword evidence="9" id="KW-0539">Nucleus</keyword>
<evidence type="ECO:0000256" key="7">
    <source>
        <dbReference type="ARBA" id="ARBA00023015"/>
    </source>
</evidence>
<dbReference type="GO" id="GO:0000981">
    <property type="term" value="F:DNA-binding transcription factor activity, RNA polymerase II-specific"/>
    <property type="evidence" value="ECO:0007669"/>
    <property type="project" value="TreeGrafter"/>
</dbReference>
<dbReference type="Pfam" id="PF00096">
    <property type="entry name" value="zf-C2H2"/>
    <property type="match status" value="3"/>
</dbReference>
<dbReference type="GO" id="GO:0008270">
    <property type="term" value="F:zinc ion binding"/>
    <property type="evidence" value="ECO:0007669"/>
    <property type="project" value="UniProtKB-KW"/>
</dbReference>